<dbReference type="AlphaFoldDB" id="A0AAW4UN93"/>
<proteinExistence type="predicted"/>
<organism evidence="2 3">
    <name type="scientific">Agathobacter rectalis</name>
    <dbReference type="NCBI Taxonomy" id="39491"/>
    <lineage>
        <taxon>Bacteria</taxon>
        <taxon>Bacillati</taxon>
        <taxon>Bacillota</taxon>
        <taxon>Clostridia</taxon>
        <taxon>Lachnospirales</taxon>
        <taxon>Lachnospiraceae</taxon>
        <taxon>Agathobacter</taxon>
    </lineage>
</organism>
<feature type="non-terminal residue" evidence="2">
    <location>
        <position position="1"/>
    </location>
</feature>
<dbReference type="Proteomes" id="UP001197741">
    <property type="component" value="Unassembled WGS sequence"/>
</dbReference>
<protein>
    <submittedName>
        <fullName evidence="2">ABC transporter</fullName>
    </submittedName>
</protein>
<evidence type="ECO:0000313" key="3">
    <source>
        <dbReference type="Proteomes" id="UP001197741"/>
    </source>
</evidence>
<keyword evidence="1" id="KW-0812">Transmembrane</keyword>
<gene>
    <name evidence="2" type="ORF">LIZ82_17125</name>
</gene>
<keyword evidence="1" id="KW-0472">Membrane</keyword>
<reference evidence="2" key="1">
    <citation type="submission" date="2021-10" db="EMBL/GenBank/DDBJ databases">
        <title>Collection of gut derived symbiotic bacterial strains cultured from healthy donors.</title>
        <authorList>
            <person name="Lin H."/>
            <person name="Littmann E."/>
            <person name="Kohout C."/>
            <person name="Pamer E.G."/>
        </authorList>
    </citation>
    <scope>NUCLEOTIDE SEQUENCE</scope>
    <source>
        <strain evidence="2">DFI.7.28A</strain>
    </source>
</reference>
<accession>A0AAW4UN93</accession>
<keyword evidence="1" id="KW-1133">Transmembrane helix</keyword>
<dbReference type="RefSeq" id="WP_330663912.1">
    <property type="nucleotide sequence ID" value="NZ_JAJCJQ010000182.1"/>
</dbReference>
<dbReference type="EMBL" id="JAJCJQ010000182">
    <property type="protein sequence ID" value="MCB6962580.1"/>
    <property type="molecule type" value="Genomic_DNA"/>
</dbReference>
<evidence type="ECO:0000256" key="1">
    <source>
        <dbReference type="SAM" id="Phobius"/>
    </source>
</evidence>
<feature type="non-terminal residue" evidence="2">
    <location>
        <position position="78"/>
    </location>
</feature>
<feature type="transmembrane region" description="Helical" evidence="1">
    <location>
        <begin position="45"/>
        <end position="67"/>
    </location>
</feature>
<evidence type="ECO:0000313" key="2">
    <source>
        <dbReference type="EMBL" id="MCB6962580.1"/>
    </source>
</evidence>
<name>A0AAW4UN93_9FIRM</name>
<sequence>EILLELPKNLRDISKTMRKGKFRMEVVIPDLHLFLEKLDRISNRLSFAIVLLAFSILMVGLMIGTSISGQSTVIWKNP</sequence>
<comment type="caution">
    <text evidence="2">The sequence shown here is derived from an EMBL/GenBank/DDBJ whole genome shotgun (WGS) entry which is preliminary data.</text>
</comment>